<feature type="region of interest" description="Disordered" evidence="1">
    <location>
        <begin position="104"/>
        <end position="126"/>
    </location>
</feature>
<feature type="non-terminal residue" evidence="3">
    <location>
        <position position="1"/>
    </location>
</feature>
<reference evidence="3" key="1">
    <citation type="submission" date="2013-11" db="EMBL/GenBank/DDBJ databases">
        <title>The Genome Sequence of Phytophthora parasitica CHvinca01.</title>
        <authorList>
            <consortium name="The Broad Institute Genomics Platform"/>
            <person name="Russ C."/>
            <person name="Tyler B."/>
            <person name="Panabieres F."/>
            <person name="Shan W."/>
            <person name="Tripathy S."/>
            <person name="Grunwald N."/>
            <person name="Machado M."/>
            <person name="Johnson C.S."/>
            <person name="Arredondo F."/>
            <person name="Hong C."/>
            <person name="Coffey M."/>
            <person name="Young S.K."/>
            <person name="Zeng Q."/>
            <person name="Gargeya S."/>
            <person name="Fitzgerald M."/>
            <person name="Abouelleil A."/>
            <person name="Alvarado L."/>
            <person name="Chapman S.B."/>
            <person name="Gainer-Dewar J."/>
            <person name="Goldberg J."/>
            <person name="Griggs A."/>
            <person name="Gujja S."/>
            <person name="Hansen M."/>
            <person name="Howarth C."/>
            <person name="Imamovic A."/>
            <person name="Ireland A."/>
            <person name="Larimer J."/>
            <person name="McCowan C."/>
            <person name="Murphy C."/>
            <person name="Pearson M."/>
            <person name="Poon T.W."/>
            <person name="Priest M."/>
            <person name="Roberts A."/>
            <person name="Saif S."/>
            <person name="Shea T."/>
            <person name="Sykes S."/>
            <person name="Wortman J."/>
            <person name="Nusbaum C."/>
            <person name="Birren B."/>
        </authorList>
    </citation>
    <scope>NUCLEOTIDE SEQUENCE [LARGE SCALE GENOMIC DNA]</scope>
    <source>
        <strain evidence="3">CHvinca01</strain>
    </source>
</reference>
<evidence type="ECO:0000313" key="3">
    <source>
        <dbReference type="EMBL" id="ETL94907.1"/>
    </source>
</evidence>
<dbReference type="AlphaFoldDB" id="W2LBX1"/>
<organism evidence="3">
    <name type="scientific">Phytophthora nicotianae</name>
    <name type="common">Potato buckeye rot agent</name>
    <name type="synonym">Phytophthora parasitica</name>
    <dbReference type="NCBI Taxonomy" id="4792"/>
    <lineage>
        <taxon>Eukaryota</taxon>
        <taxon>Sar</taxon>
        <taxon>Stramenopiles</taxon>
        <taxon>Oomycota</taxon>
        <taxon>Peronosporomycetes</taxon>
        <taxon>Peronosporales</taxon>
        <taxon>Peronosporaceae</taxon>
        <taxon>Phytophthora</taxon>
    </lineage>
</organism>
<keyword evidence="2" id="KW-0812">Transmembrane</keyword>
<keyword evidence="2" id="KW-0472">Membrane</keyword>
<evidence type="ECO:0000256" key="2">
    <source>
        <dbReference type="SAM" id="Phobius"/>
    </source>
</evidence>
<dbReference type="EMBL" id="KI679268">
    <property type="protein sequence ID" value="ETL94907.1"/>
    <property type="molecule type" value="Genomic_DNA"/>
</dbReference>
<accession>W2LBX1</accession>
<dbReference type="Proteomes" id="UP000054423">
    <property type="component" value="Unassembled WGS sequence"/>
</dbReference>
<proteinExistence type="predicted"/>
<evidence type="ECO:0000256" key="1">
    <source>
        <dbReference type="SAM" id="MobiDB-lite"/>
    </source>
</evidence>
<sequence length="126" mass="14065">FDAEREGGERGCGRSVVPVQPLLGLPAASYGNETGLQMVPVLDAFVLLSLCIGWYSVRRQSGHYYRDNKRCCIKFDSGSVRQEDIRLPPRAQIRLHGGATRDLGRASDSYLPHVQVRQPPQEISNR</sequence>
<protein>
    <submittedName>
        <fullName evidence="3">Uncharacterized protein</fullName>
    </submittedName>
</protein>
<feature type="transmembrane region" description="Helical" evidence="2">
    <location>
        <begin position="38"/>
        <end position="57"/>
    </location>
</feature>
<keyword evidence="2" id="KW-1133">Transmembrane helix</keyword>
<name>W2LBX1_PHYNI</name>
<gene>
    <name evidence="3" type="ORF">L917_07219</name>
</gene>